<proteinExistence type="predicted"/>
<dbReference type="InterPro" id="IPR013105">
    <property type="entry name" value="TPR_2"/>
</dbReference>
<evidence type="ECO:0000256" key="1">
    <source>
        <dbReference type="ARBA" id="ARBA00022737"/>
    </source>
</evidence>
<dbReference type="EMBL" id="BJXB01000014">
    <property type="protein sequence ID" value="GEM47559.1"/>
    <property type="molecule type" value="Genomic_DNA"/>
</dbReference>
<feature type="signal peptide" evidence="3">
    <location>
        <begin position="1"/>
        <end position="16"/>
    </location>
</feature>
<keyword evidence="2" id="KW-0802">TPR repeat</keyword>
<dbReference type="Gene3D" id="3.90.70.10">
    <property type="entry name" value="Cysteine proteinases"/>
    <property type="match status" value="1"/>
</dbReference>
<dbReference type="Gene3D" id="1.25.40.10">
    <property type="entry name" value="Tetratricopeptide repeat domain"/>
    <property type="match status" value="2"/>
</dbReference>
<dbReference type="InterPro" id="IPR011990">
    <property type="entry name" value="TPR-like_helical_dom_sf"/>
</dbReference>
<evidence type="ECO:0000256" key="2">
    <source>
        <dbReference type="ARBA" id="ARBA00022803"/>
    </source>
</evidence>
<evidence type="ECO:0000256" key="3">
    <source>
        <dbReference type="SAM" id="SignalP"/>
    </source>
</evidence>
<feature type="chain" id="PRO_5021922113" description="Peptidase C39-like domain-containing protein" evidence="3">
    <location>
        <begin position="17"/>
        <end position="327"/>
    </location>
</feature>
<dbReference type="Pfam" id="PF13432">
    <property type="entry name" value="TPR_16"/>
    <property type="match status" value="1"/>
</dbReference>
<evidence type="ECO:0000259" key="4">
    <source>
        <dbReference type="Pfam" id="PF13529"/>
    </source>
</evidence>
<dbReference type="SUPFAM" id="SSF48452">
    <property type="entry name" value="TPR-like"/>
    <property type="match status" value="1"/>
</dbReference>
<dbReference type="InterPro" id="IPR039564">
    <property type="entry name" value="Peptidase_C39-like"/>
</dbReference>
<dbReference type="SMART" id="SM00028">
    <property type="entry name" value="TPR"/>
    <property type="match status" value="2"/>
</dbReference>
<keyword evidence="3" id="KW-0732">Signal</keyword>
<gene>
    <name evidence="5" type="ORF">DC3_31940</name>
</gene>
<dbReference type="Proteomes" id="UP000321306">
    <property type="component" value="Unassembled WGS sequence"/>
</dbReference>
<reference evidence="5 6" key="1">
    <citation type="submission" date="2019-07" db="EMBL/GenBank/DDBJ databases">
        <title>Whole genome shotgun sequence of Deinococcus cellulosilyticus NBRC 106333.</title>
        <authorList>
            <person name="Hosoyama A."/>
            <person name="Uohara A."/>
            <person name="Ohji S."/>
            <person name="Ichikawa N."/>
        </authorList>
    </citation>
    <scope>NUCLEOTIDE SEQUENCE [LARGE SCALE GENOMIC DNA]</scope>
    <source>
        <strain evidence="5 6">NBRC 106333</strain>
    </source>
</reference>
<dbReference type="AlphaFoldDB" id="A0A511N3V2"/>
<dbReference type="Pfam" id="PF13529">
    <property type="entry name" value="Peptidase_C39_2"/>
    <property type="match status" value="1"/>
</dbReference>
<evidence type="ECO:0000313" key="6">
    <source>
        <dbReference type="Proteomes" id="UP000321306"/>
    </source>
</evidence>
<keyword evidence="6" id="KW-1185">Reference proteome</keyword>
<sequence length="327" mass="37455">MKWVWVGFLMMGTALAAPEQVFLPGVRHEYQRLNNCGPVTVGMALSYYGSDLNQYQIAPVIKPNKADKNVSPDELKAFAQKQGFKVHMGVAGNTGTLKTLLSAGFPVMIETWMELPEEGGMGHYRLVLGYDDAVGVFKAYDSYLGTKVTQNYTRFDRDWQVFNRTYLVMYPENKASEVEALLGPRMHGGWVLKKALQVAQAETRENPRNAYAWFNLGSTLTRLNSPKAAVKAFDQARQLGLPWRMFWYQFDAFEAYFRAGRYSDVVKLTSDVLRNAPDHEEAYYWRGRSRYQLKQPTQARADLQKALQYRPAFREARDILNVWQARG</sequence>
<comment type="caution">
    <text evidence="5">The sequence shown here is derived from an EMBL/GenBank/DDBJ whole genome shotgun (WGS) entry which is preliminary data.</text>
</comment>
<dbReference type="Pfam" id="PF07719">
    <property type="entry name" value="TPR_2"/>
    <property type="match status" value="1"/>
</dbReference>
<feature type="domain" description="Peptidase C39-like" evidence="4">
    <location>
        <begin position="28"/>
        <end position="143"/>
    </location>
</feature>
<evidence type="ECO:0000313" key="5">
    <source>
        <dbReference type="EMBL" id="GEM47559.1"/>
    </source>
</evidence>
<keyword evidence="1" id="KW-0677">Repeat</keyword>
<organism evidence="5 6">
    <name type="scientific">Deinococcus cellulosilyticus (strain DSM 18568 / NBRC 106333 / KACC 11606 / 5516J-15)</name>
    <dbReference type="NCBI Taxonomy" id="1223518"/>
    <lineage>
        <taxon>Bacteria</taxon>
        <taxon>Thermotogati</taxon>
        <taxon>Deinococcota</taxon>
        <taxon>Deinococci</taxon>
        <taxon>Deinococcales</taxon>
        <taxon>Deinococcaceae</taxon>
        <taxon>Deinococcus</taxon>
    </lineage>
</organism>
<dbReference type="InterPro" id="IPR019734">
    <property type="entry name" value="TPR_rpt"/>
</dbReference>
<name>A0A511N3V2_DEIC1</name>
<protein>
    <recommendedName>
        <fullName evidence="4">Peptidase C39-like domain-containing protein</fullName>
    </recommendedName>
</protein>
<accession>A0A511N3V2</accession>
<dbReference type="RefSeq" id="WP_246130698.1">
    <property type="nucleotide sequence ID" value="NZ_BJXB01000014.1"/>
</dbReference>